<gene>
    <name evidence="1" type="ORF">BT93_L0434</name>
</gene>
<organism evidence="1 2">
    <name type="scientific">Corymbia citriodora subsp. variegata</name>
    <dbReference type="NCBI Taxonomy" id="360336"/>
    <lineage>
        <taxon>Eukaryota</taxon>
        <taxon>Viridiplantae</taxon>
        <taxon>Streptophyta</taxon>
        <taxon>Embryophyta</taxon>
        <taxon>Tracheophyta</taxon>
        <taxon>Spermatophyta</taxon>
        <taxon>Magnoliopsida</taxon>
        <taxon>eudicotyledons</taxon>
        <taxon>Gunneridae</taxon>
        <taxon>Pentapetalae</taxon>
        <taxon>rosids</taxon>
        <taxon>malvids</taxon>
        <taxon>Myrtales</taxon>
        <taxon>Myrtaceae</taxon>
        <taxon>Myrtoideae</taxon>
        <taxon>Eucalypteae</taxon>
        <taxon>Corymbia</taxon>
    </lineage>
</organism>
<dbReference type="AlphaFoldDB" id="A0A8T0CPQ9"/>
<evidence type="ECO:0000313" key="1">
    <source>
        <dbReference type="EMBL" id="KAF7849648.1"/>
    </source>
</evidence>
<accession>A0A8T0CPQ9</accession>
<proteinExistence type="predicted"/>
<keyword evidence="2" id="KW-1185">Reference proteome</keyword>
<dbReference type="Proteomes" id="UP000806378">
    <property type="component" value="Unassembled WGS sequence"/>
</dbReference>
<comment type="caution">
    <text evidence="1">The sequence shown here is derived from an EMBL/GenBank/DDBJ whole genome shotgun (WGS) entry which is preliminary data.</text>
</comment>
<name>A0A8T0CPQ9_CORYI</name>
<evidence type="ECO:0000313" key="2">
    <source>
        <dbReference type="Proteomes" id="UP000806378"/>
    </source>
</evidence>
<dbReference type="Gramene" id="rna-gnl|WGS:JABURB|Cocit.L0434.1">
    <property type="protein sequence ID" value="cds-KAF7849648.1"/>
    <property type="gene ID" value="gene-BT93_L0434"/>
</dbReference>
<protein>
    <submittedName>
        <fullName evidence="1">Uncharacterized protein</fullName>
    </submittedName>
</protein>
<sequence length="65" mass="7872">MTSLDRKVIVVTRLLRVTHKSLFIFTHLRTANVLHFYDFLYFHNFNYSKSSRVSRNNYLVIHDLI</sequence>
<dbReference type="EMBL" id="MU089727">
    <property type="protein sequence ID" value="KAF7849648.1"/>
    <property type="molecule type" value="Genomic_DNA"/>
</dbReference>
<reference evidence="1" key="1">
    <citation type="submission" date="2020-05" db="EMBL/GenBank/DDBJ databases">
        <title>WGS assembly of Corymbia citriodora subspecies variegata.</title>
        <authorList>
            <person name="Barry K."/>
            <person name="Hundley H."/>
            <person name="Shu S."/>
            <person name="Jenkins J."/>
            <person name="Grimwood J."/>
            <person name="Baten A."/>
        </authorList>
    </citation>
    <scope>NUCLEOTIDE SEQUENCE</scope>
    <source>
        <strain evidence="1">CV2-018</strain>
    </source>
</reference>